<proteinExistence type="predicted"/>
<organism evidence="2 3">
    <name type="scientific">Actinoplanes subglobosus</name>
    <dbReference type="NCBI Taxonomy" id="1547892"/>
    <lineage>
        <taxon>Bacteria</taxon>
        <taxon>Bacillati</taxon>
        <taxon>Actinomycetota</taxon>
        <taxon>Actinomycetes</taxon>
        <taxon>Micromonosporales</taxon>
        <taxon>Micromonosporaceae</taxon>
        <taxon>Actinoplanes</taxon>
    </lineage>
</organism>
<dbReference type="EMBL" id="JBHSBL010000007">
    <property type="protein sequence ID" value="MFC4065156.1"/>
    <property type="molecule type" value="Genomic_DNA"/>
</dbReference>
<dbReference type="RefSeq" id="WP_378066188.1">
    <property type="nucleotide sequence ID" value="NZ_JBHSBL010000007.1"/>
</dbReference>
<keyword evidence="1" id="KW-1133">Transmembrane helix</keyword>
<dbReference type="Proteomes" id="UP001595867">
    <property type="component" value="Unassembled WGS sequence"/>
</dbReference>
<keyword evidence="1" id="KW-0472">Membrane</keyword>
<keyword evidence="3" id="KW-1185">Reference proteome</keyword>
<keyword evidence="1" id="KW-0812">Transmembrane</keyword>
<sequence>MTKPLGSSQLGTVWAAHDRDGQQLTVAVLEAGVASDPRWRQAFTSAANALPPQADGRRYVTADFTADAPWVIRVADGGPGAEQVLVALGAEYRPFTTDPPTVVIPRQQDATVAVDDRMPAHPVPAPAPPQPTVPVPAPPTVPVPAPRPAAPAQGWRRRSGRWVLVAVLATITLTGAGTLFALTRGDDPGPGKTGSPQQSAVAAPVLTPSALHPGLEPPRVGDWPNWEKYTGKDKTQTLTLDRIGFPVTLPKGWTCTPAAAGEDVVEYYCGMSTGSDNIGGELIVRTCAQPCDATRQNTMRKVEEAWGKQWRYAGPNVTLAEATEIDDVPRYGIVVLAYIRDTPQEPINRQLVLRMTAPIGWENDLRKVANSVRTAAEF</sequence>
<comment type="caution">
    <text evidence="2">The sequence shown here is derived from an EMBL/GenBank/DDBJ whole genome shotgun (WGS) entry which is preliminary data.</text>
</comment>
<feature type="transmembrane region" description="Helical" evidence="1">
    <location>
        <begin position="162"/>
        <end position="182"/>
    </location>
</feature>
<reference evidence="3" key="1">
    <citation type="journal article" date="2019" name="Int. J. Syst. Evol. Microbiol.">
        <title>The Global Catalogue of Microorganisms (GCM) 10K type strain sequencing project: providing services to taxonomists for standard genome sequencing and annotation.</title>
        <authorList>
            <consortium name="The Broad Institute Genomics Platform"/>
            <consortium name="The Broad Institute Genome Sequencing Center for Infectious Disease"/>
            <person name="Wu L."/>
            <person name="Ma J."/>
        </authorList>
    </citation>
    <scope>NUCLEOTIDE SEQUENCE [LARGE SCALE GENOMIC DNA]</scope>
    <source>
        <strain evidence="3">TBRC 5832</strain>
    </source>
</reference>
<evidence type="ECO:0000256" key="1">
    <source>
        <dbReference type="SAM" id="Phobius"/>
    </source>
</evidence>
<accession>A0ABV8IPL1</accession>
<protein>
    <submittedName>
        <fullName evidence="2">Uncharacterized protein</fullName>
    </submittedName>
</protein>
<gene>
    <name evidence="2" type="ORF">ACFO0C_09445</name>
</gene>
<evidence type="ECO:0000313" key="2">
    <source>
        <dbReference type="EMBL" id="MFC4065156.1"/>
    </source>
</evidence>
<name>A0ABV8IPL1_9ACTN</name>
<evidence type="ECO:0000313" key="3">
    <source>
        <dbReference type="Proteomes" id="UP001595867"/>
    </source>
</evidence>